<accession>E1Z2E0</accession>
<evidence type="ECO:0000256" key="10">
    <source>
        <dbReference type="ARBA" id="ARBA00029840"/>
    </source>
</evidence>
<dbReference type="PANTHER" id="PTHR11533:SF299">
    <property type="entry name" value="AMINOPEPTIDASE"/>
    <property type="match status" value="1"/>
</dbReference>
<organism evidence="19">
    <name type="scientific">Chlorella variabilis</name>
    <name type="common">Green alga</name>
    <dbReference type="NCBI Taxonomy" id="554065"/>
    <lineage>
        <taxon>Eukaryota</taxon>
        <taxon>Viridiplantae</taxon>
        <taxon>Chlorophyta</taxon>
        <taxon>core chlorophytes</taxon>
        <taxon>Trebouxiophyceae</taxon>
        <taxon>Chlorellales</taxon>
        <taxon>Chlorellaceae</taxon>
        <taxon>Chlorella clade</taxon>
        <taxon>Chlorella</taxon>
    </lineage>
</organism>
<dbReference type="Gene3D" id="1.25.50.20">
    <property type="match status" value="1"/>
</dbReference>
<keyword evidence="19" id="KW-1185">Reference proteome</keyword>
<keyword evidence="14" id="KW-1133">Transmembrane helix</keyword>
<evidence type="ECO:0000256" key="5">
    <source>
        <dbReference type="ARBA" id="ARBA00022723"/>
    </source>
</evidence>
<feature type="domain" description="Peptidase M1 membrane alanine aminopeptidase" evidence="15">
    <location>
        <begin position="416"/>
        <end position="589"/>
    </location>
</feature>
<dbReference type="GeneID" id="17359561"/>
<dbReference type="Gene3D" id="2.60.40.1730">
    <property type="entry name" value="tricorn interacting facor f3 domain"/>
    <property type="match status" value="1"/>
</dbReference>
<dbReference type="Pfam" id="PF01433">
    <property type="entry name" value="Peptidase_M1"/>
    <property type="match status" value="1"/>
</dbReference>
<comment type="subcellular location">
    <subcellularLocation>
        <location evidence="1">Microsome membrane</location>
        <topology evidence="1">Peripheral membrane protein</topology>
    </subcellularLocation>
</comment>
<keyword evidence="8" id="KW-0256">Endoplasmic reticulum</keyword>
<evidence type="ECO:0000313" key="19">
    <source>
        <dbReference type="Proteomes" id="UP000008141"/>
    </source>
</evidence>
<evidence type="ECO:0000256" key="1">
    <source>
        <dbReference type="ARBA" id="ARBA00004174"/>
    </source>
</evidence>
<evidence type="ECO:0000256" key="12">
    <source>
        <dbReference type="PIRSR" id="PIRSR634016-3"/>
    </source>
</evidence>
<dbReference type="CDD" id="cd09601">
    <property type="entry name" value="M1_APN-Q_like"/>
    <property type="match status" value="1"/>
</dbReference>
<keyword evidence="8" id="KW-0492">Microsome</keyword>
<dbReference type="GO" id="GO:0005615">
    <property type="term" value="C:extracellular space"/>
    <property type="evidence" value="ECO:0007669"/>
    <property type="project" value="TreeGrafter"/>
</dbReference>
<evidence type="ECO:0000256" key="9">
    <source>
        <dbReference type="ARBA" id="ARBA00023049"/>
    </source>
</evidence>
<dbReference type="GO" id="GO:0006508">
    <property type="term" value="P:proteolysis"/>
    <property type="evidence" value="ECO:0007669"/>
    <property type="project" value="UniProtKB-KW"/>
</dbReference>
<dbReference type="InterPro" id="IPR027268">
    <property type="entry name" value="Peptidase_M4/M1_CTD_sf"/>
</dbReference>
<evidence type="ECO:0000256" key="6">
    <source>
        <dbReference type="ARBA" id="ARBA00022801"/>
    </source>
</evidence>
<keyword evidence="14" id="KW-0472">Membrane</keyword>
<evidence type="ECO:0000256" key="2">
    <source>
        <dbReference type="ARBA" id="ARBA00010136"/>
    </source>
</evidence>
<dbReference type="InterPro" id="IPR014782">
    <property type="entry name" value="Peptidase_M1_dom"/>
</dbReference>
<dbReference type="SUPFAM" id="SSF63737">
    <property type="entry name" value="Leukotriene A4 hydrolase N-terminal domain"/>
    <property type="match status" value="1"/>
</dbReference>
<dbReference type="Proteomes" id="UP000008141">
    <property type="component" value="Unassembled WGS sequence"/>
</dbReference>
<dbReference type="PRINTS" id="PR00756">
    <property type="entry name" value="ALADIPTASE"/>
</dbReference>
<name>E1Z2E0_CHLVA</name>
<dbReference type="Gene3D" id="2.60.40.1910">
    <property type="match status" value="1"/>
</dbReference>
<comment type="cofactor">
    <cofactor evidence="12">
        <name>Zn(2+)</name>
        <dbReference type="ChEBI" id="CHEBI:29105"/>
    </cofactor>
    <text evidence="12">Binds 1 zinc ion per subunit.</text>
</comment>
<dbReference type="InterPro" id="IPR045357">
    <property type="entry name" value="Aminopeptidase_N-like_N"/>
</dbReference>
<evidence type="ECO:0000256" key="7">
    <source>
        <dbReference type="ARBA" id="ARBA00022833"/>
    </source>
</evidence>
<keyword evidence="5 12" id="KW-0479">Metal-binding</keyword>
<dbReference type="InterPro" id="IPR001930">
    <property type="entry name" value="Peptidase_M1"/>
</dbReference>
<dbReference type="Gene3D" id="1.10.390.10">
    <property type="entry name" value="Neutral Protease Domain 2"/>
    <property type="match status" value="1"/>
</dbReference>
<dbReference type="SUPFAM" id="SSF55486">
    <property type="entry name" value="Metalloproteases ('zincins'), catalytic domain"/>
    <property type="match status" value="1"/>
</dbReference>
<evidence type="ECO:0000313" key="18">
    <source>
        <dbReference type="EMBL" id="EFN59643.1"/>
    </source>
</evidence>
<keyword evidence="7 12" id="KW-0862">Zinc</keyword>
<feature type="binding site" evidence="12">
    <location>
        <position position="510"/>
    </location>
    <ligand>
        <name>Zn(2+)</name>
        <dbReference type="ChEBI" id="CHEBI:29105"/>
        <note>catalytic</note>
    </ligand>
</feature>
<feature type="binding site" evidence="12">
    <location>
        <position position="487"/>
    </location>
    <ligand>
        <name>Zn(2+)</name>
        <dbReference type="ChEBI" id="CHEBI:29105"/>
        <note>catalytic</note>
    </ligand>
</feature>
<dbReference type="RefSeq" id="XP_005851745.1">
    <property type="nucleotide sequence ID" value="XM_005851683.1"/>
</dbReference>
<comment type="similarity">
    <text evidence="2">Belongs to the peptidase M1 family.</text>
</comment>
<keyword evidence="4" id="KW-0645">Protease</keyword>
<evidence type="ECO:0000259" key="15">
    <source>
        <dbReference type="Pfam" id="PF01433"/>
    </source>
</evidence>
<dbReference type="OrthoDB" id="10031169at2759"/>
<feature type="active site" description="Proton acceptor" evidence="11">
    <location>
        <position position="488"/>
    </location>
</feature>
<dbReference type="GO" id="GO:0008270">
    <property type="term" value="F:zinc ion binding"/>
    <property type="evidence" value="ECO:0007669"/>
    <property type="project" value="InterPro"/>
</dbReference>
<evidence type="ECO:0000259" key="17">
    <source>
        <dbReference type="Pfam" id="PF17900"/>
    </source>
</evidence>
<keyword evidence="14" id="KW-0812">Transmembrane</keyword>
<evidence type="ECO:0000256" key="14">
    <source>
        <dbReference type="SAM" id="Phobius"/>
    </source>
</evidence>
<dbReference type="InterPro" id="IPR034016">
    <property type="entry name" value="M1_APN-typ"/>
</dbReference>
<dbReference type="GO" id="GO:0070006">
    <property type="term" value="F:metalloaminopeptidase activity"/>
    <property type="evidence" value="ECO:0007669"/>
    <property type="project" value="TreeGrafter"/>
</dbReference>
<feature type="domain" description="ERAP1-like C-terminal" evidence="16">
    <location>
        <begin position="750"/>
        <end position="1108"/>
    </location>
</feature>
<dbReference type="InterPro" id="IPR050344">
    <property type="entry name" value="Peptidase_M1_aminopeptidases"/>
</dbReference>
<feature type="transmembrane region" description="Helical" evidence="14">
    <location>
        <begin position="126"/>
        <end position="149"/>
    </location>
</feature>
<dbReference type="EMBL" id="GL433835">
    <property type="protein sequence ID" value="EFN59643.1"/>
    <property type="molecule type" value="Genomic_DNA"/>
</dbReference>
<dbReference type="FunFam" id="1.10.390.10:FF:000006">
    <property type="entry name" value="Puromycin-sensitive aminopeptidase"/>
    <property type="match status" value="1"/>
</dbReference>
<protein>
    <recommendedName>
        <fullName evidence="10">Alpha-aminoacylpeptide hydrolase</fullName>
    </recommendedName>
</protein>
<dbReference type="PANTHER" id="PTHR11533">
    <property type="entry name" value="PROTEASE M1 ZINC METALLOPROTEASE"/>
    <property type="match status" value="1"/>
</dbReference>
<keyword evidence="3" id="KW-0031">Aminopeptidase</keyword>
<dbReference type="GO" id="GO:0043171">
    <property type="term" value="P:peptide catabolic process"/>
    <property type="evidence" value="ECO:0007669"/>
    <property type="project" value="TreeGrafter"/>
</dbReference>
<dbReference type="InParanoid" id="E1Z2E0"/>
<dbReference type="OMA" id="HDMAGFY"/>
<evidence type="ECO:0000256" key="8">
    <source>
        <dbReference type="ARBA" id="ARBA00022848"/>
    </source>
</evidence>
<dbReference type="FunCoup" id="E1Z2E0">
    <property type="interactions" value="1639"/>
</dbReference>
<evidence type="ECO:0000256" key="4">
    <source>
        <dbReference type="ARBA" id="ARBA00022670"/>
    </source>
</evidence>
<keyword evidence="6" id="KW-0378">Hydrolase</keyword>
<dbReference type="GO" id="GO:0005737">
    <property type="term" value="C:cytoplasm"/>
    <property type="evidence" value="ECO:0007669"/>
    <property type="project" value="TreeGrafter"/>
</dbReference>
<dbReference type="Pfam" id="PF11838">
    <property type="entry name" value="ERAP1_C"/>
    <property type="match status" value="1"/>
</dbReference>
<feature type="site" description="Transition state stabilizer" evidence="13">
    <location>
        <position position="576"/>
    </location>
</feature>
<gene>
    <name evidence="18" type="ORF">CHLNCDRAFT_56489</name>
</gene>
<dbReference type="KEGG" id="cvr:CHLNCDRAFT_56489"/>
<proteinExistence type="inferred from homology"/>
<evidence type="ECO:0000259" key="16">
    <source>
        <dbReference type="Pfam" id="PF11838"/>
    </source>
</evidence>
<reference evidence="18 19" key="1">
    <citation type="journal article" date="2010" name="Plant Cell">
        <title>The Chlorella variabilis NC64A genome reveals adaptation to photosymbiosis, coevolution with viruses, and cryptic sex.</title>
        <authorList>
            <person name="Blanc G."/>
            <person name="Duncan G."/>
            <person name="Agarkova I."/>
            <person name="Borodovsky M."/>
            <person name="Gurnon J."/>
            <person name="Kuo A."/>
            <person name="Lindquist E."/>
            <person name="Lucas S."/>
            <person name="Pangilinan J."/>
            <person name="Polle J."/>
            <person name="Salamov A."/>
            <person name="Terry A."/>
            <person name="Yamada T."/>
            <person name="Dunigan D.D."/>
            <person name="Grigoriev I.V."/>
            <person name="Claverie J.M."/>
            <person name="Van Etten J.L."/>
        </authorList>
    </citation>
    <scope>NUCLEOTIDE SEQUENCE [LARGE SCALE GENOMIC DNA]</scope>
    <source>
        <strain evidence="18 19">NC64A</strain>
    </source>
</reference>
<dbReference type="GO" id="GO:0016020">
    <property type="term" value="C:membrane"/>
    <property type="evidence" value="ECO:0007669"/>
    <property type="project" value="TreeGrafter"/>
</dbReference>
<evidence type="ECO:0000256" key="11">
    <source>
        <dbReference type="PIRSR" id="PIRSR634016-1"/>
    </source>
</evidence>
<dbReference type="InterPro" id="IPR024571">
    <property type="entry name" value="ERAP1-like_C_dom"/>
</dbReference>
<keyword evidence="9" id="KW-0482">Metalloprotease</keyword>
<feature type="domain" description="Aminopeptidase N-like N-terminal" evidence="17">
    <location>
        <begin position="191"/>
        <end position="377"/>
    </location>
</feature>
<sequence>MQAPAPERKPRTLGTLVLGVAGLAALLLLAVAHSSAGSVGYLSSPSQLVSTLTAASLTGMDENNCVAVFNLDLEYSDDDALLDWEQYAGMNRVRCCGMDCSRSPFARCLQPPQWWYTYTKKQRRCMVGTMVGLGVLLATLVALVALAAVRGGRGPSDSAWHTGDPIADSLASAEELELCSWAGFRLPRTVVPRQYNLTLEVAMEGDYGVQGSVGIDVDTLQATRCVVLHAADMEVVEVRLGGPEGTIGRMKASKAQQQVILGFDEDLPQPAAALFITFKYNLKEGLSGFYRSIYKLADGEARSLATTQFEANSARLAFPCFDEPAFKAVFNTEIIAPAHLQVLYNTPPRAVHTHEHNVEEGTRTWHFLPTPAMSTYLVCFIIGEFTSTSRVVEAGASGTVNVSVWGTPDRVNNLQYAADAAAAILPAYEAALGVRFPLPKLDLVAIPDFSAGAMENWGVITYRETALLASNTSSILDLRYIGLVVAHEMAHQWFGNLVTMDFWGELWLNEGFASYFEYIGATAAHPDSGYFATFYSDNQPRALYFDSKRSSHPLSVEAETMNSTNTIESVFDAVMYQKGASVLRMLRAWAMRGSKEMPLPMYETTPGATYDQARCGVMYGAMQCSCLQDRFLAGLKHYLEQHAYNNTRAPDLWAALAGSLGFDVSAAMQQWTYQQGYPVVTVSVDDRRRVWLHQAPFGLQGVSACDSTAAWWIPISYVTSDKPQQLRWTELKGCQSSKPLLTLKKGSNAWVKLNGQQYGYYRVDYPTPMWTALAEAAKAKAGSGDAMLLSGTDLAGLIEDSYSLAEAGGGLITPFLNLLTALEAQPPQDYEPWAAALPYIYQLERLLPCYTDWQAWVRDGLLHNYLRQQVGGAGGSQNASSPNQMLFRFAATETSVPAEQQTIGYRLLRPAILRAAGLFADTGIKAAAANLFTQLEGAEGAPPEEAPPNTLDADIRDAVYQSAARTDIYEVYQRLQDMYKLATEADEKERTLMALGYAPGGSRVQATLQFALSEDVRAQDARLVIVNVARNGGHSALGLTWSWLGSNYKQLLAKLGDDEEALRRVAQVAEGVASLFSSTERQQDVDAFFGRFKDKQLDPGYAARTKESIAANALWLEKHGDEACAWVAARRQGGGR</sequence>
<dbReference type="InterPro" id="IPR042097">
    <property type="entry name" value="Aminopeptidase_N-like_N_sf"/>
</dbReference>
<dbReference type="STRING" id="554065.E1Z2E0"/>
<dbReference type="GO" id="GO:0042277">
    <property type="term" value="F:peptide binding"/>
    <property type="evidence" value="ECO:0007669"/>
    <property type="project" value="TreeGrafter"/>
</dbReference>
<dbReference type="Pfam" id="PF17900">
    <property type="entry name" value="Peptidase_M1_N"/>
    <property type="match status" value="1"/>
</dbReference>
<dbReference type="eggNOG" id="KOG1046">
    <property type="taxonomic scope" value="Eukaryota"/>
</dbReference>
<feature type="binding site" evidence="12">
    <location>
        <position position="491"/>
    </location>
    <ligand>
        <name>Zn(2+)</name>
        <dbReference type="ChEBI" id="CHEBI:29105"/>
        <note>catalytic</note>
    </ligand>
</feature>
<evidence type="ECO:0000256" key="13">
    <source>
        <dbReference type="PIRSR" id="PIRSR634016-4"/>
    </source>
</evidence>
<evidence type="ECO:0000256" key="3">
    <source>
        <dbReference type="ARBA" id="ARBA00022438"/>
    </source>
</evidence>
<dbReference type="AlphaFoldDB" id="E1Z2E0"/>